<dbReference type="AlphaFoldDB" id="A0AA36DUH7"/>
<reference evidence="1" key="1">
    <citation type="submission" date="2023-04" db="EMBL/GenBank/DDBJ databases">
        <authorList>
            <person name="Vijverberg K."/>
            <person name="Xiong W."/>
            <person name="Schranz E."/>
        </authorList>
    </citation>
    <scope>NUCLEOTIDE SEQUENCE</scope>
</reference>
<evidence type="ECO:0000313" key="1">
    <source>
        <dbReference type="EMBL" id="CAI9272891.1"/>
    </source>
</evidence>
<sequence length="206" mass="23199">MKETQNNNKGTSTIILEDIPGGATSFLAASKFCYGVHIEPTPTNIVMVYHVSDYLEMTDEYGDDKLFSRTVTYFHKIYTNNRKDFMVALQSCETIVTKSRVIVATMRNNTSISSEIAVIIMSYGRRHGVGFIESSLAEVTQCVIQSSVINGNDCADGGGPFVDFHCSCEAQLLCKQIFRVYRFEAPRVAEDDKIIRFLLVFKRNIF</sequence>
<name>A0AA36DUH7_LACSI</name>
<proteinExistence type="predicted"/>
<dbReference type="InterPro" id="IPR043454">
    <property type="entry name" value="NPH3/RPT2-like"/>
</dbReference>
<dbReference type="Proteomes" id="UP001177003">
    <property type="component" value="Chromosome 2"/>
</dbReference>
<protein>
    <submittedName>
        <fullName evidence="1">Uncharacterized protein</fullName>
    </submittedName>
</protein>
<gene>
    <name evidence="1" type="ORF">LSALG_LOCUS13072</name>
</gene>
<dbReference type="EMBL" id="OX465078">
    <property type="protein sequence ID" value="CAI9272891.1"/>
    <property type="molecule type" value="Genomic_DNA"/>
</dbReference>
<evidence type="ECO:0000313" key="2">
    <source>
        <dbReference type="Proteomes" id="UP001177003"/>
    </source>
</evidence>
<organism evidence="1 2">
    <name type="scientific">Lactuca saligna</name>
    <name type="common">Willowleaf lettuce</name>
    <dbReference type="NCBI Taxonomy" id="75948"/>
    <lineage>
        <taxon>Eukaryota</taxon>
        <taxon>Viridiplantae</taxon>
        <taxon>Streptophyta</taxon>
        <taxon>Embryophyta</taxon>
        <taxon>Tracheophyta</taxon>
        <taxon>Spermatophyta</taxon>
        <taxon>Magnoliopsida</taxon>
        <taxon>eudicotyledons</taxon>
        <taxon>Gunneridae</taxon>
        <taxon>Pentapetalae</taxon>
        <taxon>asterids</taxon>
        <taxon>campanulids</taxon>
        <taxon>Asterales</taxon>
        <taxon>Asteraceae</taxon>
        <taxon>Cichorioideae</taxon>
        <taxon>Cichorieae</taxon>
        <taxon>Lactucinae</taxon>
        <taxon>Lactuca</taxon>
    </lineage>
</organism>
<dbReference type="PANTHER" id="PTHR32370">
    <property type="entry name" value="OS12G0117600 PROTEIN"/>
    <property type="match status" value="1"/>
</dbReference>
<accession>A0AA36DUH7</accession>
<keyword evidence="2" id="KW-1185">Reference proteome</keyword>